<dbReference type="EMBL" id="CAJNNV010022578">
    <property type="protein sequence ID" value="CAE8608214.1"/>
    <property type="molecule type" value="Genomic_DNA"/>
</dbReference>
<dbReference type="Gene3D" id="3.40.50.300">
    <property type="entry name" value="P-loop containing nucleotide triphosphate hydrolases"/>
    <property type="match status" value="1"/>
</dbReference>
<evidence type="ECO:0000313" key="3">
    <source>
        <dbReference type="Proteomes" id="UP000654075"/>
    </source>
</evidence>
<dbReference type="AlphaFoldDB" id="A0A813FCL7"/>
<dbReference type="Pfam" id="PF02263">
    <property type="entry name" value="GBP"/>
    <property type="match status" value="1"/>
</dbReference>
<dbReference type="GO" id="GO:0005525">
    <property type="term" value="F:GTP binding"/>
    <property type="evidence" value="ECO:0007669"/>
    <property type="project" value="InterPro"/>
</dbReference>
<protein>
    <recommendedName>
        <fullName evidence="1">Guanylate-binding protein N-terminal domain-containing protein</fullName>
    </recommendedName>
</protein>
<accession>A0A813FCL7</accession>
<feature type="domain" description="Guanylate-binding protein N-terminal" evidence="1">
    <location>
        <begin position="30"/>
        <end position="294"/>
    </location>
</feature>
<evidence type="ECO:0000259" key="1">
    <source>
        <dbReference type="Pfam" id="PF02263"/>
    </source>
</evidence>
<organism evidence="2 3">
    <name type="scientific">Polarella glacialis</name>
    <name type="common">Dinoflagellate</name>
    <dbReference type="NCBI Taxonomy" id="89957"/>
    <lineage>
        <taxon>Eukaryota</taxon>
        <taxon>Sar</taxon>
        <taxon>Alveolata</taxon>
        <taxon>Dinophyceae</taxon>
        <taxon>Suessiales</taxon>
        <taxon>Suessiaceae</taxon>
        <taxon>Polarella</taxon>
    </lineage>
</organism>
<comment type="caution">
    <text evidence="2">The sequence shown here is derived from an EMBL/GenBank/DDBJ whole genome shotgun (WGS) entry which is preliminary data.</text>
</comment>
<reference evidence="2" key="1">
    <citation type="submission" date="2021-02" db="EMBL/GenBank/DDBJ databases">
        <authorList>
            <person name="Dougan E. K."/>
            <person name="Rhodes N."/>
            <person name="Thang M."/>
            <person name="Chan C."/>
        </authorList>
    </citation>
    <scope>NUCLEOTIDE SEQUENCE</scope>
</reference>
<keyword evidence="3" id="KW-1185">Reference proteome</keyword>
<name>A0A813FCL7_POLGL</name>
<evidence type="ECO:0000313" key="2">
    <source>
        <dbReference type="EMBL" id="CAE8608214.1"/>
    </source>
</evidence>
<gene>
    <name evidence="2" type="ORF">PGLA1383_LOCUS26088</name>
</gene>
<dbReference type="GO" id="GO:0003924">
    <property type="term" value="F:GTPase activity"/>
    <property type="evidence" value="ECO:0007669"/>
    <property type="project" value="InterPro"/>
</dbReference>
<dbReference type="InterPro" id="IPR027417">
    <property type="entry name" value="P-loop_NTPase"/>
</dbReference>
<proteinExistence type="predicted"/>
<dbReference type="OMA" id="WTELTDE"/>
<sequence>MATALVALARAAVPFNTPFQVVRPTRNHSSMTVVTEGLALLAQHEGRIALVSVVGPYHSGKSFLLNAILHDTQAFSVGRKTSPETMGIWLCRSNLTASDGSEVWLMDSEGFFGPGVDEGYDAKVFTVATLVGAHVVYNTVKVIDQQAVGLLEMLVQRAQLFRTRSAASTSGQEAPDFLRTEGFPPMTWVVEDFVQELPDRFREEGSTGWLRTYLEGSSAETRQIGETSDAADAKSTNTKSDFLNKVFHDVRVHTLFLPATKREQLQDLSRLGWGELTEEFRTEVGDLRQHLLTGLKAKISGGRATTGTSLAQAMQFIIRGLQQGMFHELPSLWGTWTSQVAAVSISDAEAWFASLSQRLDTGDEPVSIATFNDRLDEARDASTKFYRALLRDFDVRPEVGELRRRMEVHLVERLLPAYHERIQRWGADSSTAAKDGFSAVLADQALPSDPTVLERDMTAAAETERQKFVVQLTNLSSTGAGRMVSSLTGTAAGRVVQMPSFNPDPLVQLSVDLRTMAAARSLENERALQHLFKQAVSAADEAVARELKTVSGGSGAVSVTSTGNAASASVPMLSRGRVSSLRQLTQQRCWRAFEDRLASYSWAKSAPHYKASRALVQSEYLDARVAAFIALNDQRVRAHFGAALERAMSAYISNRSSIAMPAAEADVEAEHSQLASWAQELLSGSVKELTDTDAFGEARVRLDTAMREGLLQARDKNIEVWKAYSDESTRCAVAANRAREKQCGWFCLFNNVPWSHQATSRRHLSNCFSKSTVGNRMSPTLRAHVFEAWYRKDMGYDVQRVQMRFYSLVVTLAALACGAWWKIRQPYAEPLGFPAAATMYGSAPQQHPSYYMQAPHTYGVPGQAYGPSREAAGLNARAAAFAAGGQPQGPRRFSMFRGAA</sequence>
<dbReference type="SUPFAM" id="SSF52540">
    <property type="entry name" value="P-loop containing nucleoside triphosphate hydrolases"/>
    <property type="match status" value="1"/>
</dbReference>
<dbReference type="OrthoDB" id="2135133at2759"/>
<dbReference type="Proteomes" id="UP000654075">
    <property type="component" value="Unassembled WGS sequence"/>
</dbReference>
<dbReference type="InterPro" id="IPR015894">
    <property type="entry name" value="Guanylate-bd_N"/>
</dbReference>
<dbReference type="PANTHER" id="PTHR10751">
    <property type="entry name" value="GUANYLATE BINDING PROTEIN"/>
    <property type="match status" value="1"/>
</dbReference>